<organism evidence="1 2">
    <name type="scientific">Planobispora takensis</name>
    <dbReference type="NCBI Taxonomy" id="1367882"/>
    <lineage>
        <taxon>Bacteria</taxon>
        <taxon>Bacillati</taxon>
        <taxon>Actinomycetota</taxon>
        <taxon>Actinomycetes</taxon>
        <taxon>Streptosporangiales</taxon>
        <taxon>Streptosporangiaceae</taxon>
        <taxon>Planobispora</taxon>
    </lineage>
</organism>
<dbReference type="GO" id="GO:0018836">
    <property type="term" value="F:alkylmercury lyase activity"/>
    <property type="evidence" value="ECO:0007669"/>
    <property type="project" value="InterPro"/>
</dbReference>
<dbReference type="InterPro" id="IPR053717">
    <property type="entry name" value="MerB_lyase_sf"/>
</dbReference>
<evidence type="ECO:0000313" key="2">
    <source>
        <dbReference type="Proteomes" id="UP000634476"/>
    </source>
</evidence>
<dbReference type="Pfam" id="PF03243">
    <property type="entry name" value="MerB"/>
    <property type="match status" value="1"/>
</dbReference>
<reference evidence="1" key="1">
    <citation type="submission" date="2021-01" db="EMBL/GenBank/DDBJ databases">
        <title>Whole genome shotgun sequence of Planobispora takensis NBRC 109077.</title>
        <authorList>
            <person name="Komaki H."/>
            <person name="Tamura T."/>
        </authorList>
    </citation>
    <scope>NUCLEOTIDE SEQUENCE</scope>
    <source>
        <strain evidence="1">NBRC 109077</strain>
    </source>
</reference>
<proteinExistence type="predicted"/>
<name>A0A8J3WQR0_9ACTN</name>
<sequence>MEVRAMKHRDIRRLVLDTFAREGRAPSVAELADRLGLDGKAVLNGLEDLHDAHAVVLGDYGDAIRMAHPFSAAPMGFVVTPAAPYDDRMWWGGCTWDSFGIGAALKLEVVVATRCPGCGRELRMEAGPSRPPGQDWVAHVPRPAREWWHDVIDTCGNLRTFCSAEHLARWSARTGRATGEAVPVARLWRLAQPWYGDRLDPDYRPRRTAASQRLLTEAGFTGDFWRLPVDRVEAVMTGEDPG</sequence>
<dbReference type="Gene3D" id="3.30.450.410">
    <property type="match status" value="1"/>
</dbReference>
<protein>
    <submittedName>
        <fullName evidence="1">Membrane protein</fullName>
    </submittedName>
</protein>
<dbReference type="EMBL" id="BOOK01000004">
    <property type="protein sequence ID" value="GIH98763.1"/>
    <property type="molecule type" value="Genomic_DNA"/>
</dbReference>
<keyword evidence="2" id="KW-1185">Reference proteome</keyword>
<dbReference type="Proteomes" id="UP000634476">
    <property type="component" value="Unassembled WGS sequence"/>
</dbReference>
<evidence type="ECO:0000313" key="1">
    <source>
        <dbReference type="EMBL" id="GIH98763.1"/>
    </source>
</evidence>
<dbReference type="AlphaFoldDB" id="A0A8J3WQR0"/>
<gene>
    <name evidence="1" type="ORF">Pta02_07720</name>
</gene>
<dbReference type="InterPro" id="IPR004927">
    <property type="entry name" value="MerB"/>
</dbReference>
<dbReference type="SUPFAM" id="SSF160387">
    <property type="entry name" value="NosL/MerB-like"/>
    <property type="match status" value="1"/>
</dbReference>
<accession>A0A8J3WQR0</accession>
<comment type="caution">
    <text evidence="1">The sequence shown here is derived from an EMBL/GenBank/DDBJ whole genome shotgun (WGS) entry which is preliminary data.</text>
</comment>